<dbReference type="EMBL" id="PZZL01000009">
    <property type="protein sequence ID" value="PTM51859.1"/>
    <property type="molecule type" value="Genomic_DNA"/>
</dbReference>
<dbReference type="Pfam" id="PF19799">
    <property type="entry name" value="DUF6282"/>
    <property type="match status" value="1"/>
</dbReference>
<evidence type="ECO:0000313" key="1">
    <source>
        <dbReference type="EMBL" id="PTM51859.1"/>
    </source>
</evidence>
<keyword evidence="2" id="KW-1185">Reference proteome</keyword>
<dbReference type="Proteomes" id="UP000241808">
    <property type="component" value="Unassembled WGS sequence"/>
</dbReference>
<protein>
    <submittedName>
        <fullName evidence="1">Uncharacterized protein</fullName>
    </submittedName>
</protein>
<accession>A0A2T4YYS1</accession>
<reference evidence="1 2" key="1">
    <citation type="submission" date="2018-04" db="EMBL/GenBank/DDBJ databases">
        <title>Genomic Encyclopedia of Archaeal and Bacterial Type Strains, Phase II (KMG-II): from individual species to whole genera.</title>
        <authorList>
            <person name="Goeker M."/>
        </authorList>
    </citation>
    <scope>NUCLEOTIDE SEQUENCE [LARGE SCALE GENOMIC DNA]</scope>
    <source>
        <strain evidence="1 2">DSM 25521</strain>
    </source>
</reference>
<organism evidence="1 2">
    <name type="scientific">Phreatobacter oligotrophus</name>
    <dbReference type="NCBI Taxonomy" id="1122261"/>
    <lineage>
        <taxon>Bacteria</taxon>
        <taxon>Pseudomonadati</taxon>
        <taxon>Pseudomonadota</taxon>
        <taxon>Alphaproteobacteria</taxon>
        <taxon>Hyphomicrobiales</taxon>
        <taxon>Phreatobacteraceae</taxon>
        <taxon>Phreatobacter</taxon>
    </lineage>
</organism>
<dbReference type="InterPro" id="IPR032466">
    <property type="entry name" value="Metal_Hydrolase"/>
</dbReference>
<dbReference type="SUPFAM" id="SSF51556">
    <property type="entry name" value="Metallo-dependent hydrolases"/>
    <property type="match status" value="1"/>
</dbReference>
<evidence type="ECO:0000313" key="2">
    <source>
        <dbReference type="Proteomes" id="UP000241808"/>
    </source>
</evidence>
<comment type="caution">
    <text evidence="1">The sequence shown here is derived from an EMBL/GenBank/DDBJ whole genome shotgun (WGS) entry which is preliminary data.</text>
</comment>
<dbReference type="RefSeq" id="WP_108178954.1">
    <property type="nucleotide sequence ID" value="NZ_PZZL01000009.1"/>
</dbReference>
<sequence length="310" mass="32259">MRPPPPGLDLLAGAVDGHVHACPHINGRRLDVFEAVREAAAAGMAGLGLMDNFANSSGIAALAMRELGHLGVEVFGGLIMEPPAGGVSAEAARIALAYGYGAGTGARFLSLPTHHTRHVARQEHRSPLHVEACFAVPESGPLPDPLPEILDLCAAHDVVFNLGHVADAEAVRLAEEAKARGVARILFPTNHAAPEAVAAVVAAGGHVEFSFFFVSHATAVGLTHVDSEKHTIAASGVGDMVARIAAAPPERVILSSDCGVCLLPPPVEGLRCFLMLLEAAGVPRQVLTQAVRDNPRRLFRISAPSPAQNP</sequence>
<proteinExistence type="predicted"/>
<dbReference type="OrthoDB" id="9789440at2"/>
<dbReference type="AlphaFoldDB" id="A0A2T4YYS1"/>
<name>A0A2T4YYS1_9HYPH</name>
<gene>
    <name evidence="1" type="ORF">C8P69_109147</name>
</gene>
<dbReference type="InterPro" id="IPR046249">
    <property type="entry name" value="DUF6282"/>
</dbReference>